<gene>
    <name evidence="1" type="ORF">D0502_09875</name>
</gene>
<reference evidence="1" key="1">
    <citation type="submission" date="2018-08" db="EMBL/GenBank/DDBJ databases">
        <title>Draft genome sequences of Leuconostoc spp. and Weissella spp. with biocontrol potential.</title>
        <authorList>
            <person name="Lo R."/>
            <person name="Ho V.T.T."/>
            <person name="Turner M.S."/>
        </authorList>
    </citation>
    <scope>NUCLEOTIDE SEQUENCE</scope>
    <source>
        <strain evidence="1">156</strain>
    </source>
</reference>
<dbReference type="GeneID" id="97231130"/>
<dbReference type="Proteomes" id="UP001080333">
    <property type="component" value="Unassembled WGS sequence"/>
</dbReference>
<dbReference type="EMBL" id="QVOQ01000022">
    <property type="protein sequence ID" value="MCX7579688.1"/>
    <property type="molecule type" value="Genomic_DNA"/>
</dbReference>
<proteinExistence type="predicted"/>
<accession>A0A9X3EA57</accession>
<sequence length="135" mass="15471">MVFKERIATFFPAVDKEPALRVELSKKQKTFAIPIYVSLFKIHFEKKYTFTVALRRQDGKFITSRDFDVIVPKSDRGGYIMKDNTINITGNFIMDGITIPDIEDGETYQLLGTLQAENVFSPDTSLLSYFEVSIK</sequence>
<dbReference type="AlphaFoldDB" id="A0A9X3EA57"/>
<protein>
    <submittedName>
        <fullName evidence="1">Uncharacterized protein</fullName>
    </submittedName>
</protein>
<dbReference type="RefSeq" id="WP_114666900.1">
    <property type="nucleotide sequence ID" value="NZ_BMBR01000002.1"/>
</dbReference>
<comment type="caution">
    <text evidence="1">The sequence shown here is derived from an EMBL/GenBank/DDBJ whole genome shotgun (WGS) entry which is preliminary data.</text>
</comment>
<evidence type="ECO:0000313" key="2">
    <source>
        <dbReference type="Proteomes" id="UP001080333"/>
    </source>
</evidence>
<name>A0A9X3EA57_9LACO</name>
<organism evidence="1 2">
    <name type="scientific">Leuconostoc falkenbergense</name>
    <dbReference type="NCBI Taxonomy" id="2766470"/>
    <lineage>
        <taxon>Bacteria</taxon>
        <taxon>Bacillati</taxon>
        <taxon>Bacillota</taxon>
        <taxon>Bacilli</taxon>
        <taxon>Lactobacillales</taxon>
        <taxon>Lactobacillaceae</taxon>
        <taxon>Leuconostoc</taxon>
    </lineage>
</organism>
<evidence type="ECO:0000313" key="1">
    <source>
        <dbReference type="EMBL" id="MCX7579688.1"/>
    </source>
</evidence>